<feature type="chain" id="PRO_5047489220" evidence="1">
    <location>
        <begin position="21"/>
        <end position="105"/>
    </location>
</feature>
<evidence type="ECO:0000313" key="2">
    <source>
        <dbReference type="EMBL" id="MCG2616108.1"/>
    </source>
</evidence>
<accession>A0ABS9KUZ0</accession>
<evidence type="ECO:0000256" key="1">
    <source>
        <dbReference type="SAM" id="SignalP"/>
    </source>
</evidence>
<sequence>MKVLLLIIAIYALIFNQASKQVDVKASMEVKHIKKGPGPGENIYLHRGSVPVEGSPLRQISEKMIRSATPGYMFQPAVMRENELQQSLFHPVYYPNPVNIEGRKS</sequence>
<reference evidence="2" key="1">
    <citation type="submission" date="2022-01" db="EMBL/GenBank/DDBJ databases">
        <authorList>
            <person name="Jo J.-H."/>
            <person name="Im W.-T."/>
        </authorList>
    </citation>
    <scope>NUCLEOTIDE SEQUENCE</scope>
    <source>
        <strain evidence="2">NA20</strain>
    </source>
</reference>
<feature type="signal peptide" evidence="1">
    <location>
        <begin position="1"/>
        <end position="20"/>
    </location>
</feature>
<dbReference type="EMBL" id="JAKLTR010000011">
    <property type="protein sequence ID" value="MCG2616108.1"/>
    <property type="molecule type" value="Genomic_DNA"/>
</dbReference>
<evidence type="ECO:0000313" key="3">
    <source>
        <dbReference type="Proteomes" id="UP001165367"/>
    </source>
</evidence>
<dbReference type="RefSeq" id="WP_237874646.1">
    <property type="nucleotide sequence ID" value="NZ_JAKLTR010000011.1"/>
</dbReference>
<protein>
    <submittedName>
        <fullName evidence="2">Uncharacterized protein</fullName>
    </submittedName>
</protein>
<dbReference type="Proteomes" id="UP001165367">
    <property type="component" value="Unassembled WGS sequence"/>
</dbReference>
<name>A0ABS9KUZ0_9BACT</name>
<keyword evidence="3" id="KW-1185">Reference proteome</keyword>
<organism evidence="2 3">
    <name type="scientific">Terrimonas ginsenosidimutans</name>
    <dbReference type="NCBI Taxonomy" id="2908004"/>
    <lineage>
        <taxon>Bacteria</taxon>
        <taxon>Pseudomonadati</taxon>
        <taxon>Bacteroidota</taxon>
        <taxon>Chitinophagia</taxon>
        <taxon>Chitinophagales</taxon>
        <taxon>Chitinophagaceae</taxon>
        <taxon>Terrimonas</taxon>
    </lineage>
</organism>
<comment type="caution">
    <text evidence="2">The sequence shown here is derived from an EMBL/GenBank/DDBJ whole genome shotgun (WGS) entry which is preliminary data.</text>
</comment>
<gene>
    <name evidence="2" type="ORF">LZZ85_17560</name>
</gene>
<keyword evidence="1" id="KW-0732">Signal</keyword>
<proteinExistence type="predicted"/>